<keyword evidence="2" id="KW-0812">Transmembrane</keyword>
<dbReference type="Proteomes" id="UP000008631">
    <property type="component" value="Chromosome"/>
</dbReference>
<sequence length="449" mass="49148">MSQRLEGNRGWRLALGGLLGALATAVIAGAGVIALSNPATLGIDPTRQGIGSIQVVATLGAGLVLISATLSGAALGTGLLLLTRPMPPATVMSISTSSTSQIDTSLLNNLTLPPRTSTSASPSSTPSAQSSVLDGNTRALRVEALTAICRNFHDRARLYSETDFERRVLAEMWFDIYRYELELLMADVQPEPARARSMILAGLIRDRQEWYHRKFFEYIENIKGKFSRKGFLYPAVLDDFQQLWAELTSLAEILERSNAVEYRDDLPKVREAAEKVNVVIFKVSAGKGVAEPELRALVAELDVLFKTLRRDWPDVPQEFFGQVKPKPLALAAGSEFAFTGPTFEETAPFQHTARYPIPPQFPTDDVDQDQTAVSDDDLEDGPETPPPSNSFPDPPTSSTPPTRADFSQPWSPPVRQPPNPNALPPSRHHDDELPPASDERDSPRPFGPE</sequence>
<dbReference type="EMBL" id="CP002353">
    <property type="protein sequence ID" value="ADV64273.1"/>
    <property type="molecule type" value="Genomic_DNA"/>
</dbReference>
<accession>E8QZZ7</accession>
<organism evidence="3 4">
    <name type="scientific">Isosphaera pallida (strain ATCC 43644 / DSM 9630 / IS1B)</name>
    <dbReference type="NCBI Taxonomy" id="575540"/>
    <lineage>
        <taxon>Bacteria</taxon>
        <taxon>Pseudomonadati</taxon>
        <taxon>Planctomycetota</taxon>
        <taxon>Planctomycetia</taxon>
        <taxon>Isosphaerales</taxon>
        <taxon>Isosphaeraceae</taxon>
        <taxon>Isosphaera</taxon>
    </lineage>
</organism>
<evidence type="ECO:0000256" key="2">
    <source>
        <dbReference type="SAM" id="Phobius"/>
    </source>
</evidence>
<proteinExistence type="predicted"/>
<feature type="compositionally biased region" description="Pro residues" evidence="1">
    <location>
        <begin position="383"/>
        <end position="398"/>
    </location>
</feature>
<evidence type="ECO:0000256" key="1">
    <source>
        <dbReference type="SAM" id="MobiDB-lite"/>
    </source>
</evidence>
<dbReference type="InParanoid" id="E8QZZ7"/>
<gene>
    <name evidence="3" type="ordered locus">Isop_3717</name>
</gene>
<feature type="compositionally biased region" description="Basic and acidic residues" evidence="1">
    <location>
        <begin position="427"/>
        <end position="443"/>
    </location>
</feature>
<feature type="compositionally biased region" description="Low complexity" evidence="1">
    <location>
        <begin position="113"/>
        <end position="131"/>
    </location>
</feature>
<reference evidence="3 4" key="2">
    <citation type="journal article" date="2011" name="Stand. Genomic Sci.">
        <title>Complete genome sequence of Isosphaera pallida type strain (IS1B).</title>
        <authorList>
            <consortium name="US DOE Joint Genome Institute (JGI-PGF)"/>
            <person name="Goker M."/>
            <person name="Cleland D."/>
            <person name="Saunders E."/>
            <person name="Lapidus A."/>
            <person name="Nolan M."/>
            <person name="Lucas S."/>
            <person name="Hammon N."/>
            <person name="Deshpande S."/>
            <person name="Cheng J.F."/>
            <person name="Tapia R."/>
            <person name="Han C."/>
            <person name="Goodwin L."/>
            <person name="Pitluck S."/>
            <person name="Liolios K."/>
            <person name="Pagani I."/>
            <person name="Ivanova N."/>
            <person name="Mavromatis K."/>
            <person name="Pati A."/>
            <person name="Chen A."/>
            <person name="Palaniappan K."/>
            <person name="Land M."/>
            <person name="Hauser L."/>
            <person name="Chang Y.J."/>
            <person name="Jeffries C.D."/>
            <person name="Detter J.C."/>
            <person name="Beck B."/>
            <person name="Woyke T."/>
            <person name="Bristow J."/>
            <person name="Eisen J.A."/>
            <person name="Markowitz V."/>
            <person name="Hugenholtz P."/>
            <person name="Kyrpides N.C."/>
            <person name="Klenk H.P."/>
        </authorList>
    </citation>
    <scope>NUCLEOTIDE SEQUENCE [LARGE SCALE GENOMIC DNA]</scope>
    <source>
        <strain evidence="4">ATCC 43644 / DSM 9630 / IS1B</strain>
    </source>
</reference>
<feature type="transmembrane region" description="Helical" evidence="2">
    <location>
        <begin position="55"/>
        <end position="82"/>
    </location>
</feature>
<feature type="transmembrane region" description="Helical" evidence="2">
    <location>
        <begin position="12"/>
        <end position="35"/>
    </location>
</feature>
<dbReference type="RefSeq" id="WP_013566561.1">
    <property type="nucleotide sequence ID" value="NC_014962.1"/>
</dbReference>
<keyword evidence="4" id="KW-1185">Reference proteome</keyword>
<dbReference type="AlphaFoldDB" id="E8QZZ7"/>
<feature type="region of interest" description="Disordered" evidence="1">
    <location>
        <begin position="113"/>
        <end position="132"/>
    </location>
</feature>
<feature type="compositionally biased region" description="Pro residues" evidence="1">
    <location>
        <begin position="410"/>
        <end position="423"/>
    </location>
</feature>
<protein>
    <submittedName>
        <fullName evidence="3">Uncharacterized protein</fullName>
    </submittedName>
</protein>
<reference key="1">
    <citation type="submission" date="2010-11" db="EMBL/GenBank/DDBJ databases">
        <title>The complete sequence of chromosome of Isophaera pallida ATCC 43644.</title>
        <authorList>
            <consortium name="US DOE Joint Genome Institute (JGI-PGF)"/>
            <person name="Lucas S."/>
            <person name="Copeland A."/>
            <person name="Lapidus A."/>
            <person name="Bruce D."/>
            <person name="Goodwin L."/>
            <person name="Pitluck S."/>
            <person name="Kyrpides N."/>
            <person name="Mavromatis K."/>
            <person name="Pagani I."/>
            <person name="Ivanova N."/>
            <person name="Saunders E."/>
            <person name="Brettin T."/>
            <person name="Detter J.C."/>
            <person name="Han C."/>
            <person name="Tapia R."/>
            <person name="Land M."/>
            <person name="Hauser L."/>
            <person name="Markowitz V."/>
            <person name="Cheng J.-F."/>
            <person name="Hugenholtz P."/>
            <person name="Woyke T."/>
            <person name="Wu D."/>
            <person name="Eisen J.A."/>
        </authorList>
    </citation>
    <scope>NUCLEOTIDE SEQUENCE</scope>
    <source>
        <strain>ATCC 43644</strain>
    </source>
</reference>
<name>E8QZZ7_ISOPI</name>
<evidence type="ECO:0000313" key="4">
    <source>
        <dbReference type="Proteomes" id="UP000008631"/>
    </source>
</evidence>
<dbReference type="KEGG" id="ipa:Isop_3717"/>
<keyword evidence="2" id="KW-0472">Membrane</keyword>
<feature type="region of interest" description="Disordered" evidence="1">
    <location>
        <begin position="353"/>
        <end position="449"/>
    </location>
</feature>
<keyword evidence="2" id="KW-1133">Transmembrane helix</keyword>
<dbReference type="STRING" id="575540.Isop_3717"/>
<feature type="compositionally biased region" description="Acidic residues" evidence="1">
    <location>
        <begin position="364"/>
        <end position="382"/>
    </location>
</feature>
<evidence type="ECO:0000313" key="3">
    <source>
        <dbReference type="EMBL" id="ADV64273.1"/>
    </source>
</evidence>
<dbReference type="HOGENOM" id="CLU_609397_0_0_0"/>